<evidence type="ECO:0000313" key="4">
    <source>
        <dbReference type="EMBL" id="CAB4220012.1"/>
    </source>
</evidence>
<dbReference type="EMBL" id="LR796896">
    <property type="protein sequence ID" value="CAB4172897.1"/>
    <property type="molecule type" value="Genomic_DNA"/>
</dbReference>
<dbReference type="EMBL" id="LR796780">
    <property type="protein sequence ID" value="CAB4166565.1"/>
    <property type="molecule type" value="Genomic_DNA"/>
</dbReference>
<dbReference type="EMBL" id="LR796971">
    <property type="protein sequence ID" value="CAB4179203.1"/>
    <property type="molecule type" value="Genomic_DNA"/>
</dbReference>
<dbReference type="EMBL" id="LR797488">
    <property type="protein sequence ID" value="CAB4220012.1"/>
    <property type="molecule type" value="Genomic_DNA"/>
</dbReference>
<protein>
    <submittedName>
        <fullName evidence="2">Uncharacterized protein</fullName>
    </submittedName>
</protein>
<evidence type="ECO:0000313" key="3">
    <source>
        <dbReference type="EMBL" id="CAB4179203.1"/>
    </source>
</evidence>
<accession>A0A6J5PPG7</accession>
<sequence>MADLPKYQPTGLNIAQLGNIPRVEFAASAEAIRQSQGIDASLDRISQFAFKEAGEEAKKKGLQFAAENPVTAQQVETAISEGKKPSDIFAKDGTIFGDAARQLQAQQLRIDLETRTRNSMSLLAAEVDSGTVTDIGEIRSRINGPVEGFAKVLANIDPEESVRFRASMATAGNTIFKSAFDRVIKMDSVARQTSLSGAVASSLDIVSRIYEIEPDIEAQKSKIMVERSNLFRALKSSNDPAFITTSMHKFEEQTYKLRVDAISKFVTSTEFSIDPQAAISRLDKNDAGKMTSLWGSLNFEDQAKVRSNLRTIVGQRWDVDEKAKKEVEHKDTIDASKLMADFFATGSRTSLNALQAISIRSPKVVSAETVFKLPKERLEVLSYEVENPRAAIIIKTEMMSGKIQTPEAMISRATELGIGMKQISSTMFPFFIARNNEDERDVEKLFRNEAKIVPGQFNIAQKSADAYGSMTRKQDKLFLDALSKNKEDPANNPLPSRISIARNIIKERASSTKTTQINSLLATLNKNYGQSGAIKKTDIVFSESDKPASEVISDIRKRSDKIGLKSEDLNAIDQSIKSIERLQQQRDAE</sequence>
<name>A0A6J5PPG7_9CAUD</name>
<evidence type="ECO:0000313" key="2">
    <source>
        <dbReference type="EMBL" id="CAB4172897.1"/>
    </source>
</evidence>
<evidence type="ECO:0000313" key="1">
    <source>
        <dbReference type="EMBL" id="CAB4166565.1"/>
    </source>
</evidence>
<reference evidence="2" key="1">
    <citation type="submission" date="2020-05" db="EMBL/GenBank/DDBJ databases">
        <authorList>
            <person name="Chiriac C."/>
            <person name="Salcher M."/>
            <person name="Ghai R."/>
            <person name="Kavagutti S V."/>
        </authorList>
    </citation>
    <scope>NUCLEOTIDE SEQUENCE</scope>
</reference>
<proteinExistence type="predicted"/>
<gene>
    <name evidence="3" type="ORF">UFOVP1025_45</name>
    <name evidence="4" type="ORF">UFOVP1628_48</name>
    <name evidence="1" type="ORF">UFOVP852_42</name>
    <name evidence="2" type="ORF">UFOVP948_12</name>
</gene>
<organism evidence="2">
    <name type="scientific">uncultured Caudovirales phage</name>
    <dbReference type="NCBI Taxonomy" id="2100421"/>
    <lineage>
        <taxon>Viruses</taxon>
        <taxon>Duplodnaviria</taxon>
        <taxon>Heunggongvirae</taxon>
        <taxon>Uroviricota</taxon>
        <taxon>Caudoviricetes</taxon>
        <taxon>Peduoviridae</taxon>
        <taxon>Maltschvirus</taxon>
        <taxon>Maltschvirus maltsch</taxon>
    </lineage>
</organism>